<evidence type="ECO:0000313" key="2">
    <source>
        <dbReference type="EMBL" id="KAA1064026.1"/>
    </source>
</evidence>
<evidence type="ECO:0000313" key="5">
    <source>
        <dbReference type="Proteomes" id="UP000325313"/>
    </source>
</evidence>
<feature type="signal peptide" evidence="1">
    <location>
        <begin position="1"/>
        <end position="27"/>
    </location>
</feature>
<evidence type="ECO:0008006" key="6">
    <source>
        <dbReference type="Google" id="ProtNLM"/>
    </source>
</evidence>
<comment type="caution">
    <text evidence="2">The sequence shown here is derived from an EMBL/GenBank/DDBJ whole genome shotgun (WGS) entry which is preliminary data.</text>
</comment>
<proteinExistence type="predicted"/>
<dbReference type="OrthoDB" id="10354164at2759"/>
<protein>
    <recommendedName>
        <fullName evidence="6">Cyanovirin-N domain-containing protein</fullName>
    </recommendedName>
</protein>
<dbReference type="AlphaFoldDB" id="A0A5B0LIU6"/>
<dbReference type="EMBL" id="VSWC01000197">
    <property type="protein sequence ID" value="KAA1064545.1"/>
    <property type="molecule type" value="Genomic_DNA"/>
</dbReference>
<dbReference type="Proteomes" id="UP000325313">
    <property type="component" value="Unassembled WGS sequence"/>
</dbReference>
<keyword evidence="4" id="KW-1185">Reference proteome</keyword>
<accession>A0A5B0LIU6</accession>
<feature type="chain" id="PRO_5036136962" description="Cyanovirin-N domain-containing protein" evidence="1">
    <location>
        <begin position="28"/>
        <end position="128"/>
    </location>
</feature>
<evidence type="ECO:0000256" key="1">
    <source>
        <dbReference type="SAM" id="SignalP"/>
    </source>
</evidence>
<organism evidence="2 5">
    <name type="scientific">Puccinia graminis f. sp. tritici</name>
    <dbReference type="NCBI Taxonomy" id="56615"/>
    <lineage>
        <taxon>Eukaryota</taxon>
        <taxon>Fungi</taxon>
        <taxon>Dikarya</taxon>
        <taxon>Basidiomycota</taxon>
        <taxon>Pucciniomycotina</taxon>
        <taxon>Pucciniomycetes</taxon>
        <taxon>Pucciniales</taxon>
        <taxon>Pucciniaceae</taxon>
        <taxon>Puccinia</taxon>
    </lineage>
</organism>
<reference evidence="4 5" key="1">
    <citation type="submission" date="2019-05" db="EMBL/GenBank/DDBJ databases">
        <title>Emergence of the Ug99 lineage of the wheat stem rust pathogen through somatic hybridization.</title>
        <authorList>
            <person name="Li F."/>
            <person name="Upadhyaya N.M."/>
            <person name="Sperschneider J."/>
            <person name="Matny O."/>
            <person name="Nguyen-Phuc H."/>
            <person name="Mago R."/>
            <person name="Raley C."/>
            <person name="Miller M.E."/>
            <person name="Silverstein K.A.T."/>
            <person name="Henningsen E."/>
            <person name="Hirsch C.D."/>
            <person name="Visser B."/>
            <person name="Pretorius Z.A."/>
            <person name="Steffenson B.J."/>
            <person name="Schwessinger B."/>
            <person name="Dodds P.N."/>
            <person name="Figueroa M."/>
        </authorList>
    </citation>
    <scope>NUCLEOTIDE SEQUENCE [LARGE SCALE GENOMIC DNA]</scope>
    <source>
        <strain evidence="3">21-0</strain>
        <strain evidence="2 5">Ug99</strain>
    </source>
</reference>
<dbReference type="Proteomes" id="UP000324748">
    <property type="component" value="Unassembled WGS sequence"/>
</dbReference>
<evidence type="ECO:0000313" key="3">
    <source>
        <dbReference type="EMBL" id="KAA1064545.1"/>
    </source>
</evidence>
<name>A0A5B0LIU6_PUCGR</name>
<dbReference type="EMBL" id="VDEP01000517">
    <property type="protein sequence ID" value="KAA1064026.1"/>
    <property type="molecule type" value="Genomic_DNA"/>
</dbReference>
<evidence type="ECO:0000313" key="4">
    <source>
        <dbReference type="Proteomes" id="UP000324748"/>
    </source>
</evidence>
<gene>
    <name evidence="3" type="ORF">PGT21_007370</name>
    <name evidence="2" type="ORF">PGTUg99_011697</name>
</gene>
<keyword evidence="1" id="KW-0732">Signal</keyword>
<sequence length="128" mass="13980">MTLITLSINAALLAAILLILFGSPSQAAHVERRQDQCNPANDHLTIHDCAVLTFKAKTKSSEVQGPLTMRFKAAEIVDCRGGTEVSAGRLLDRNGNDGFERLQQMCTKNGHAGQLFVRGNCQIRTERS</sequence>